<dbReference type="PANTHER" id="PTHR11070">
    <property type="entry name" value="UVRD / RECB / PCRA DNA HELICASE FAMILY MEMBER"/>
    <property type="match status" value="1"/>
</dbReference>
<feature type="domain" description="UvrD-like helicase ATP-binding" evidence="5">
    <location>
        <begin position="179"/>
        <end position="230"/>
    </location>
</feature>
<dbReference type="AlphaFoldDB" id="A0AA46KA57"/>
<proteinExistence type="predicted"/>
<dbReference type="SUPFAM" id="SSF52540">
    <property type="entry name" value="P-loop containing nucleoside triphosphate hydrolases"/>
    <property type="match status" value="1"/>
</dbReference>
<dbReference type="EMBL" id="VFMJ01000001">
    <property type="protein sequence ID" value="TQI86435.1"/>
    <property type="molecule type" value="Genomic_DNA"/>
</dbReference>
<dbReference type="RefSeq" id="WP_141971370.1">
    <property type="nucleotide sequence ID" value="NZ_VFMJ01000001.1"/>
</dbReference>
<dbReference type="Pfam" id="PF13538">
    <property type="entry name" value="UvrD_C_2"/>
    <property type="match status" value="1"/>
</dbReference>
<feature type="domain" description="UvrD-like helicase C-terminal" evidence="6">
    <location>
        <begin position="406"/>
        <end position="461"/>
    </location>
</feature>
<dbReference type="PANTHER" id="PTHR11070:SF30">
    <property type="entry name" value="F-BOX DNA HELICASE 1"/>
    <property type="match status" value="1"/>
</dbReference>
<reference evidence="7 8" key="2">
    <citation type="submission" date="2019-07" db="EMBL/GenBank/DDBJ databases">
        <title>Investigation of anaerobic lignin degradation for improved lignocellulosic biofuels.</title>
        <authorList>
            <person name="Deangelis K.PhD."/>
        </authorList>
    </citation>
    <scope>NUCLEOTIDE SEQUENCE [LARGE SCALE GENOMIC DNA]</scope>
    <source>
        <strain evidence="7 8">106R</strain>
    </source>
</reference>
<evidence type="ECO:0000256" key="2">
    <source>
        <dbReference type="ARBA" id="ARBA00022801"/>
    </source>
</evidence>
<dbReference type="InterPro" id="IPR014016">
    <property type="entry name" value="UvrD-like_ATP-bd"/>
</dbReference>
<keyword evidence="4" id="KW-0067">ATP-binding</keyword>
<dbReference type="GO" id="GO:0016787">
    <property type="term" value="F:hydrolase activity"/>
    <property type="evidence" value="ECO:0007669"/>
    <property type="project" value="UniProtKB-KW"/>
</dbReference>
<dbReference type="GO" id="GO:0000725">
    <property type="term" value="P:recombinational repair"/>
    <property type="evidence" value="ECO:0007669"/>
    <property type="project" value="TreeGrafter"/>
</dbReference>
<protein>
    <submittedName>
        <fullName evidence="7">Superfamily I DNA/RNA helicase</fullName>
    </submittedName>
</protein>
<dbReference type="Pfam" id="PF00580">
    <property type="entry name" value="UvrD-helicase"/>
    <property type="match status" value="1"/>
</dbReference>
<dbReference type="Proteomes" id="UP000320710">
    <property type="component" value="Unassembled WGS sequence"/>
</dbReference>
<dbReference type="GO" id="GO:0005524">
    <property type="term" value="F:ATP binding"/>
    <property type="evidence" value="ECO:0007669"/>
    <property type="project" value="UniProtKB-KW"/>
</dbReference>
<reference evidence="7 8" key="1">
    <citation type="submission" date="2019-06" db="EMBL/GenBank/DDBJ databases">
        <authorList>
            <person name="Deangelis K."/>
            <person name="Huntemann M."/>
            <person name="Clum A."/>
            <person name="Pillay M."/>
            <person name="Palaniappan K."/>
            <person name="Varghese N."/>
            <person name="Mikhailova N."/>
            <person name="Stamatis D."/>
            <person name="Reddy T."/>
            <person name="Daum C."/>
            <person name="Shapiro N."/>
            <person name="Ivanova N."/>
            <person name="Kyrpides N."/>
            <person name="Woyke T."/>
        </authorList>
    </citation>
    <scope>NUCLEOTIDE SEQUENCE [LARGE SCALE GENOMIC DNA]</scope>
    <source>
        <strain evidence="7 8">106R</strain>
    </source>
</reference>
<evidence type="ECO:0000259" key="5">
    <source>
        <dbReference type="Pfam" id="PF00580"/>
    </source>
</evidence>
<sequence length="486" mass="54573">MSYSDTPEQAAIIGWSGHRLVVRPFAGTGKTSTLVRFAQANPDHKMLYLAYNRAVRDEAEQKFPFNVECKTSHQLAWPNFGRHYRQRLTANLRITDVARQLNTRHWPLARTSITTFNAFLCSGDAELGPQHLPNEEARSGLSPDKILAAAHLLWRESACQDGTFPVTHDIYLKLYQLSQPDLSRRWQTLLFDEGQDANPVTQSLVLAQCCDVVLVGDRHQQIYRFRGAENALDASELAYADQLYLTHSFRFGPAVARVANRLLARQGETVPVVGEWGNDRVVTCLPDDVKAQSVAVLNRTVAGVIGAALDASLAGKKVYWVGGIVGYKTEELEDLYWFSADMPERMHSPQLSRDYRNFEEFEAVARATKDAEMNQGLRLLDLYFPLPKKLQVMREHAVTDESQAQVTVSTAHRSKGLEWPVVVLDEDFADITDPLMTECERTDETNLLYVAVTRTKETLVLNGLLQMLMEKGDEGEDVADTGDPVC</sequence>
<evidence type="ECO:0000256" key="4">
    <source>
        <dbReference type="ARBA" id="ARBA00022840"/>
    </source>
</evidence>
<organism evidence="7 8">
    <name type="scientific">Serratia marcescens</name>
    <dbReference type="NCBI Taxonomy" id="615"/>
    <lineage>
        <taxon>Bacteria</taxon>
        <taxon>Pseudomonadati</taxon>
        <taxon>Pseudomonadota</taxon>
        <taxon>Gammaproteobacteria</taxon>
        <taxon>Enterobacterales</taxon>
        <taxon>Yersiniaceae</taxon>
        <taxon>Serratia</taxon>
    </lineage>
</organism>
<keyword evidence="1" id="KW-0547">Nucleotide-binding</keyword>
<comment type="caution">
    <text evidence="7">The sequence shown here is derived from an EMBL/GenBank/DDBJ whole genome shotgun (WGS) entry which is preliminary data.</text>
</comment>
<evidence type="ECO:0000256" key="1">
    <source>
        <dbReference type="ARBA" id="ARBA00022741"/>
    </source>
</evidence>
<evidence type="ECO:0000259" key="6">
    <source>
        <dbReference type="Pfam" id="PF13538"/>
    </source>
</evidence>
<dbReference type="InterPro" id="IPR027785">
    <property type="entry name" value="UvrD-like_helicase_C"/>
</dbReference>
<dbReference type="GO" id="GO:0003677">
    <property type="term" value="F:DNA binding"/>
    <property type="evidence" value="ECO:0007669"/>
    <property type="project" value="InterPro"/>
</dbReference>
<name>A0AA46KA57_SERMA</name>
<gene>
    <name evidence="7" type="ORF">FHU12_4054</name>
</gene>
<evidence type="ECO:0000313" key="7">
    <source>
        <dbReference type="EMBL" id="TQI86435.1"/>
    </source>
</evidence>
<accession>A0AA46KA57</accession>
<dbReference type="InterPro" id="IPR000212">
    <property type="entry name" value="DNA_helicase_UvrD/REP"/>
</dbReference>
<dbReference type="Gene3D" id="3.40.50.300">
    <property type="entry name" value="P-loop containing nucleotide triphosphate hydrolases"/>
    <property type="match status" value="2"/>
</dbReference>
<keyword evidence="3 7" id="KW-0347">Helicase</keyword>
<dbReference type="InterPro" id="IPR027417">
    <property type="entry name" value="P-loop_NTPase"/>
</dbReference>
<dbReference type="GO" id="GO:0043138">
    <property type="term" value="F:3'-5' DNA helicase activity"/>
    <property type="evidence" value="ECO:0007669"/>
    <property type="project" value="TreeGrafter"/>
</dbReference>
<evidence type="ECO:0000256" key="3">
    <source>
        <dbReference type="ARBA" id="ARBA00022806"/>
    </source>
</evidence>
<evidence type="ECO:0000313" key="8">
    <source>
        <dbReference type="Proteomes" id="UP000320710"/>
    </source>
</evidence>
<keyword evidence="2" id="KW-0378">Hydrolase</keyword>